<dbReference type="InterPro" id="IPR008912">
    <property type="entry name" value="Uncharacterised_CoxE"/>
</dbReference>
<organism evidence="2 3">
    <name type="scientific">Kineosporia corallincola</name>
    <dbReference type="NCBI Taxonomy" id="2835133"/>
    <lineage>
        <taxon>Bacteria</taxon>
        <taxon>Bacillati</taxon>
        <taxon>Actinomycetota</taxon>
        <taxon>Actinomycetes</taxon>
        <taxon>Kineosporiales</taxon>
        <taxon>Kineosporiaceae</taxon>
        <taxon>Kineosporia</taxon>
    </lineage>
</organism>
<sequence>MAARRTARLPDPRAAVDGMVRAQPYLIGVRHHSPALSVVIPALLDELRPQALLIEMPPQFASWMPWLGHPRTMAPVALAGSGEPLPFYPFADFSPELVAIRWAVLHDVEIVPCDLPLGDQGWGDDDIDADGDRVADDDRAHHGGAGVRVAAQPFSRALRRSQTGRDGDDLWDRTVEAPAPGSTPEQVRRAALAVGWAMRADECVSGRPAAVDLRREAQMRAVVADRLGRHPEQRIALLVGAFHAPALTEDVTIDPAARYRSRARSGPRPVKEVTTSLIPYADPLLDSRSGYPAGIRDPRWQSETVRAGGDPARVSAAAARVAVEVCARIRAEGHPAGPGEGREVVRLTDDLARLRGLPAPGRSEIVEALGSVLAQGETFGRGRVVAQAMEQVLIGERRGRLAPGTPRSGLGPSLEALLRELRLPHPDAPKRRELRLDPLRSALDRRREVTLQRTQACGIHYAIAAQVQGVGAAAALTTHWWAEWTPSAAALTEIAGLLGVTLEQAAEGTLRRQRERERADGGGTAGQVLDGLLVAAECGLPGLTAERLDDVSRVLPATATLPELLTGLDLLSRLTQQTVPGLADHPLPALALVTEELHTAAIRQVDGLAGSTDPADARALLALVVRHDRVGTGLRLDASLKRLTGDGSPLMRGAGAAVRVLLGLDDAAELGDRAAAWLDLDDAAELTARLSGLLIVAGPLLEAGGDVLDPLLARLEALPDALFLRRLPAVRGGFDVLTPAARGRLLTAVEQRLEDRLDLVLTTDPALLGRWAQADAHALEALRARGLADAVTLAPADRWRLVLGQKQGELPGSARRYGVALDELYGLGRGEGAGADLRGDGPGDGSAYPGVREWAEELTQLFGATVREEVLAAAAAGGRVDAALAIDPASARPSVELLTSVLSLAGALPERTVARLRPLVAKVVADLTQELSRTLTPALTGLTSPRPTRRPGGPIDLHRTIRANLRTARIGPDGTPTVIPERPVFRTRGRRSTDWRIILLVDVSGSMEASTVWSAVTAAVLAGVPALTTHLLAFSTEVIDMTGMVSDPLSLLLEVSVGGGTSIATGLAAARQLVTVPSRTMVVVVSDFEEGGAIGPLLAQVRLMVDAGVHVLGCAGLDETGAARYSVSVAGQLVAAGMPVAALSPLELARWVGEQVR</sequence>
<keyword evidence="3" id="KW-1185">Reference proteome</keyword>
<name>A0ABS5TM29_9ACTN</name>
<evidence type="ECO:0000313" key="2">
    <source>
        <dbReference type="EMBL" id="MBT0772160.1"/>
    </source>
</evidence>
<dbReference type="Pfam" id="PF05762">
    <property type="entry name" value="VWA_CoxE"/>
    <property type="match status" value="1"/>
</dbReference>
<gene>
    <name evidence="2" type="ORF">KIH74_24665</name>
</gene>
<feature type="region of interest" description="Disordered" evidence="1">
    <location>
        <begin position="159"/>
        <end position="185"/>
    </location>
</feature>
<reference evidence="2 3" key="1">
    <citation type="submission" date="2021-05" db="EMBL/GenBank/DDBJ databases">
        <title>Kineosporia and Streptomyces sp. nov. two new marine actinobacteria isolated from Coral.</title>
        <authorList>
            <person name="Buangrab K."/>
            <person name="Sutthacheep M."/>
            <person name="Yeemin T."/>
            <person name="Harunari E."/>
            <person name="Igarashi Y."/>
            <person name="Kanchanasin P."/>
            <person name="Tanasupawat S."/>
            <person name="Phongsopitanun W."/>
        </authorList>
    </citation>
    <scope>NUCLEOTIDE SEQUENCE [LARGE SCALE GENOMIC DNA]</scope>
    <source>
        <strain evidence="2 3">J2-2</strain>
    </source>
</reference>
<evidence type="ECO:0000256" key="1">
    <source>
        <dbReference type="SAM" id="MobiDB-lite"/>
    </source>
</evidence>
<proteinExistence type="predicted"/>
<protein>
    <submittedName>
        <fullName evidence="2">VWA domain-containing protein</fullName>
    </submittedName>
</protein>
<accession>A0ABS5TM29</accession>
<dbReference type="PANTHER" id="PTHR30634:SF7">
    <property type="entry name" value="VWA DOMAIN-CONTAINING PROTEIN"/>
    <property type="match status" value="1"/>
</dbReference>
<comment type="caution">
    <text evidence="2">The sequence shown here is derived from an EMBL/GenBank/DDBJ whole genome shotgun (WGS) entry which is preliminary data.</text>
</comment>
<dbReference type="InterPro" id="IPR043737">
    <property type="entry name" value="DUF5682"/>
</dbReference>
<dbReference type="InterPro" id="IPR050458">
    <property type="entry name" value="LolB"/>
</dbReference>
<dbReference type="Proteomes" id="UP001197247">
    <property type="component" value="Unassembled WGS sequence"/>
</dbReference>
<feature type="compositionally biased region" description="Basic and acidic residues" evidence="1">
    <location>
        <begin position="163"/>
        <end position="175"/>
    </location>
</feature>
<dbReference type="PANTHER" id="PTHR30634">
    <property type="entry name" value="OUTER MEMBRANE LOLAB LIPOPROTEIN INSERTION APPARATUS"/>
    <property type="match status" value="1"/>
</dbReference>
<evidence type="ECO:0000313" key="3">
    <source>
        <dbReference type="Proteomes" id="UP001197247"/>
    </source>
</evidence>
<dbReference type="EMBL" id="JAHBAY010000011">
    <property type="protein sequence ID" value="MBT0772160.1"/>
    <property type="molecule type" value="Genomic_DNA"/>
</dbReference>
<dbReference type="Pfam" id="PF18934">
    <property type="entry name" value="DUF5682"/>
    <property type="match status" value="1"/>
</dbReference>
<dbReference type="SUPFAM" id="SSF53300">
    <property type="entry name" value="vWA-like"/>
    <property type="match status" value="1"/>
</dbReference>
<dbReference type="InterPro" id="IPR036465">
    <property type="entry name" value="vWFA_dom_sf"/>
</dbReference>
<dbReference type="Gene3D" id="3.40.50.410">
    <property type="entry name" value="von Willebrand factor, type A domain"/>
    <property type="match status" value="1"/>
</dbReference>